<reference evidence="2 4" key="1">
    <citation type="journal article" date="2017" name="Biosci Microbiota Food Health">
        <title>Genomic characterization reconfirms the taxonomic status of Lactobacillus parakefiri.</title>
        <authorList>
            <person name="Tanizawa Y."/>
            <person name="Kobayashi H."/>
            <person name="Kaminuma E."/>
            <person name="Sakamoto M."/>
            <person name="Ohkuma M."/>
            <person name="Nakamura Y."/>
            <person name="Arita M."/>
            <person name="Tohno M."/>
        </authorList>
    </citation>
    <scope>NUCLEOTIDE SEQUENCE [LARGE SCALE GENOMIC DNA]</scope>
    <source>
        <strain evidence="2 4">JCM 8573</strain>
    </source>
</reference>
<name>A0A224VLR7_9LACO</name>
<proteinExistence type="predicted"/>
<evidence type="ECO:0000313" key="5">
    <source>
        <dbReference type="Proteomes" id="UP000294668"/>
    </source>
</evidence>
<evidence type="ECO:0000313" key="2">
    <source>
        <dbReference type="EMBL" id="GAW73090.1"/>
    </source>
</evidence>
<keyword evidence="2" id="KW-0808">Transferase</keyword>
<dbReference type="Proteomes" id="UP000214739">
    <property type="component" value="Unassembled WGS sequence"/>
</dbReference>
<reference evidence="3 5" key="2">
    <citation type="journal article" date="2019" name="Appl. Microbiol. Biotechnol.">
        <title>Uncovering carbohydrate metabolism through a genotype-phenotype association study of 56 lactic acid bacteria genomes.</title>
        <authorList>
            <person name="Buron-Moles G."/>
            <person name="Chailyan A."/>
            <person name="Dolejs I."/>
            <person name="Forster J."/>
            <person name="Miks M.H."/>
        </authorList>
    </citation>
    <scope>NUCLEOTIDE SEQUENCE [LARGE SCALE GENOMIC DNA]</scope>
    <source>
        <strain evidence="3 5">DSM 10551</strain>
    </source>
</reference>
<dbReference type="EMBL" id="PUFL01000084">
    <property type="protein sequence ID" value="TDG88739.1"/>
    <property type="molecule type" value="Genomic_DNA"/>
</dbReference>
<protein>
    <submittedName>
        <fullName evidence="2">Putative glutathione S-transferase</fullName>
    </submittedName>
</protein>
<gene>
    <name evidence="3" type="ORF">C5L28_002086</name>
    <name evidence="2" type="ORF">LPKJCM_02223</name>
</gene>
<comment type="caution">
    <text evidence="2">The sequence shown here is derived from an EMBL/GenBank/DDBJ whole genome shotgun (WGS) entry which is preliminary data.</text>
</comment>
<reference evidence="3" key="3">
    <citation type="submission" date="2019-02" db="EMBL/GenBank/DDBJ databases">
        <authorList>
            <person name="Buron G."/>
            <person name="Chaylann A."/>
            <person name="Dolejs I."/>
            <person name="Forster J."/>
            <person name="Miks M.H."/>
        </authorList>
    </citation>
    <scope>NUCLEOTIDE SEQUENCE</scope>
    <source>
        <strain evidence="3">DSM 10551</strain>
    </source>
</reference>
<accession>A0A224VLR7</accession>
<evidence type="ECO:0000256" key="1">
    <source>
        <dbReference type="SAM" id="MobiDB-lite"/>
    </source>
</evidence>
<dbReference type="AlphaFoldDB" id="A0A224VLR7"/>
<keyword evidence="5" id="KW-1185">Reference proteome</keyword>
<dbReference type="GO" id="GO:0016740">
    <property type="term" value="F:transferase activity"/>
    <property type="evidence" value="ECO:0007669"/>
    <property type="project" value="UniProtKB-KW"/>
</dbReference>
<feature type="region of interest" description="Disordered" evidence="1">
    <location>
        <begin position="1"/>
        <end position="24"/>
    </location>
</feature>
<dbReference type="RefSeq" id="WP_225364191.1">
    <property type="nucleotide sequence ID" value="NZ_BAAAXO010000060.1"/>
</dbReference>
<sequence length="82" mass="9168">MRKTINNGDACALPTQKGDQAPFSKKFSTGELPVEPNRYHYVWAKFCPWATPAAIMIDYTGLNQVISKFATDPLRHPGIDDD</sequence>
<dbReference type="Gene3D" id="3.40.30.10">
    <property type="entry name" value="Glutaredoxin"/>
    <property type="match status" value="1"/>
</dbReference>
<dbReference type="EMBL" id="BDGB01000105">
    <property type="protein sequence ID" value="GAW73090.1"/>
    <property type="molecule type" value="Genomic_DNA"/>
</dbReference>
<evidence type="ECO:0000313" key="4">
    <source>
        <dbReference type="Proteomes" id="UP000214739"/>
    </source>
</evidence>
<dbReference type="Proteomes" id="UP000294668">
    <property type="component" value="Unassembled WGS sequence"/>
</dbReference>
<organism evidence="2 4">
    <name type="scientific">Lentilactobacillus parakefiri</name>
    <dbReference type="NCBI Taxonomy" id="152332"/>
    <lineage>
        <taxon>Bacteria</taxon>
        <taxon>Bacillati</taxon>
        <taxon>Bacillota</taxon>
        <taxon>Bacilli</taxon>
        <taxon>Lactobacillales</taxon>
        <taxon>Lactobacillaceae</taxon>
        <taxon>Lentilactobacillus</taxon>
    </lineage>
</organism>
<evidence type="ECO:0000313" key="3">
    <source>
        <dbReference type="EMBL" id="TDG88739.1"/>
    </source>
</evidence>